<dbReference type="Proteomes" id="UP000268857">
    <property type="component" value="Unassembled WGS sequence"/>
</dbReference>
<feature type="region of interest" description="Disordered" evidence="1">
    <location>
        <begin position="43"/>
        <end position="79"/>
    </location>
</feature>
<name>A0A3S1AMB1_CHLFR</name>
<keyword evidence="2" id="KW-1133">Transmembrane helix</keyword>
<feature type="region of interest" description="Disordered" evidence="1">
    <location>
        <begin position="170"/>
        <end position="190"/>
    </location>
</feature>
<feature type="compositionally biased region" description="Low complexity" evidence="1">
    <location>
        <begin position="290"/>
        <end position="304"/>
    </location>
</feature>
<keyword evidence="4" id="KW-1185">Reference proteome</keyword>
<organism evidence="3 4">
    <name type="scientific">Chlorogloeopsis fritschii PCC 6912</name>
    <dbReference type="NCBI Taxonomy" id="211165"/>
    <lineage>
        <taxon>Bacteria</taxon>
        <taxon>Bacillati</taxon>
        <taxon>Cyanobacteriota</taxon>
        <taxon>Cyanophyceae</taxon>
        <taxon>Nostocales</taxon>
        <taxon>Chlorogloeopsidaceae</taxon>
        <taxon>Chlorogloeopsis</taxon>
    </lineage>
</organism>
<dbReference type="Pfam" id="PF03743">
    <property type="entry name" value="TrbI"/>
    <property type="match status" value="1"/>
</dbReference>
<proteinExistence type="predicted"/>
<feature type="compositionally biased region" description="Low complexity" evidence="1">
    <location>
        <begin position="317"/>
        <end position="326"/>
    </location>
</feature>
<feature type="compositionally biased region" description="Pro residues" evidence="1">
    <location>
        <begin position="216"/>
        <end position="232"/>
    </location>
</feature>
<feature type="compositionally biased region" description="Pro residues" evidence="1">
    <location>
        <begin position="61"/>
        <end position="72"/>
    </location>
</feature>
<dbReference type="RefSeq" id="WP_016875557.1">
    <property type="nucleotide sequence ID" value="NZ_AJLN01000100.1"/>
</dbReference>
<keyword evidence="2" id="KW-0812">Transmembrane</keyword>
<reference evidence="3 4" key="1">
    <citation type="journal article" date="2019" name="Genome Biol. Evol.">
        <title>Day and night: Metabolic profiles and evolutionary relationships of six axenic non-marine cyanobacteria.</title>
        <authorList>
            <person name="Will S.E."/>
            <person name="Henke P."/>
            <person name="Boedeker C."/>
            <person name="Huang S."/>
            <person name="Brinkmann H."/>
            <person name="Rohde M."/>
            <person name="Jarek M."/>
            <person name="Friedl T."/>
            <person name="Seufert S."/>
            <person name="Schumacher M."/>
            <person name="Overmann J."/>
            <person name="Neumann-Schaal M."/>
            <person name="Petersen J."/>
        </authorList>
    </citation>
    <scope>NUCLEOTIDE SEQUENCE [LARGE SCALE GENOMIC DNA]</scope>
    <source>
        <strain evidence="3 4">PCC 6912</strain>
    </source>
</reference>
<evidence type="ECO:0000256" key="1">
    <source>
        <dbReference type="SAM" id="MobiDB-lite"/>
    </source>
</evidence>
<evidence type="ECO:0000313" key="3">
    <source>
        <dbReference type="EMBL" id="RUR84625.1"/>
    </source>
</evidence>
<dbReference type="STRING" id="211165.GCA_000317285_03885"/>
<gene>
    <name evidence="3" type="ORF">PCC6912_15200</name>
</gene>
<feature type="region of interest" description="Disordered" evidence="1">
    <location>
        <begin position="1"/>
        <end position="20"/>
    </location>
</feature>
<protein>
    <recommendedName>
        <fullName evidence="5">TrbI/VirB10 family protein</fullName>
    </recommendedName>
</protein>
<dbReference type="InterPro" id="IPR005498">
    <property type="entry name" value="T4SS_VirB10/TraB/TrbI"/>
</dbReference>
<feature type="compositionally biased region" description="Acidic residues" evidence="1">
    <location>
        <begin position="43"/>
        <end position="55"/>
    </location>
</feature>
<dbReference type="OrthoDB" id="529757at2"/>
<keyword evidence="2" id="KW-0472">Membrane</keyword>
<evidence type="ECO:0000313" key="4">
    <source>
        <dbReference type="Proteomes" id="UP000268857"/>
    </source>
</evidence>
<evidence type="ECO:0000256" key="2">
    <source>
        <dbReference type="SAM" id="Phobius"/>
    </source>
</evidence>
<feature type="region of interest" description="Disordered" evidence="1">
    <location>
        <begin position="113"/>
        <end position="134"/>
    </location>
</feature>
<feature type="compositionally biased region" description="Polar residues" evidence="1">
    <location>
        <begin position="270"/>
        <end position="284"/>
    </location>
</feature>
<dbReference type="EMBL" id="RSCJ01000004">
    <property type="protein sequence ID" value="RUR84625.1"/>
    <property type="molecule type" value="Genomic_DNA"/>
</dbReference>
<comment type="caution">
    <text evidence="3">The sequence shown here is derived from an EMBL/GenBank/DDBJ whole genome shotgun (WGS) entry which is preliminary data.</text>
</comment>
<evidence type="ECO:0008006" key="5">
    <source>
        <dbReference type="Google" id="ProtNLM"/>
    </source>
</evidence>
<feature type="region of interest" description="Disordered" evidence="1">
    <location>
        <begin position="210"/>
        <end position="248"/>
    </location>
</feature>
<accession>A0A3S1AMB1</accession>
<feature type="compositionally biased region" description="Polar residues" evidence="1">
    <location>
        <begin position="113"/>
        <end position="133"/>
    </location>
</feature>
<sequence length="540" mass="58646">MTRYSIPSDTHPENLVTSTTENYQSEIDFSDWELRMARLVGFEEEIPPTETEQVEDSPNLKPTPSPVQPAPADPTEQPLSSNPFAKLALVGTGTLILVLFAGIFLTQLMNGSTKKPSRNNIVAPQTRSQPTTETRLEQLEGEVETLKTKLALAEQAQAVKLAQQQLRNIKPASPTPAPVQPTPRARQNVALQRTPTPVRTVYVTRVVERPAQVPQTPQPPVIPQLPPSPPQSPVANTQPTPTPTPDPLQEWARLAKLGSYGQVLVAAKPNNVNTSNPSTVQNDTPEPIVNTRTNRTPSPRTNTRYQPREETPTPVVSQASSGSSKSIPVGTSAKAVLATGVFGETSRATNSSRNESRKNVFVVRLKEPLKAADGSVVLPAKTELLTEIRSLSDQGLLQLNVVKAIIQKDGNLTERSLPESAMLINGSQGKPLVANQFSKKGSLMSRDAGQFVLGGIGKAAELFNRTESEVITTATGTVVSNRNPRRNIWAGILEGGVRTVVPQITQRNQQAISQMMQRTNVWFLPAGTEVEVYINQSLQL</sequence>
<dbReference type="AlphaFoldDB" id="A0A3S1AMB1"/>
<feature type="transmembrane region" description="Helical" evidence="2">
    <location>
        <begin position="87"/>
        <end position="109"/>
    </location>
</feature>
<feature type="region of interest" description="Disordered" evidence="1">
    <location>
        <begin position="269"/>
        <end position="328"/>
    </location>
</feature>